<dbReference type="InterPro" id="IPR011050">
    <property type="entry name" value="Pectin_lyase_fold/virulence"/>
</dbReference>
<gene>
    <name evidence="13" type="ORF">DLAC_08969</name>
</gene>
<dbReference type="SMART" id="SM01404">
    <property type="entry name" value="CIMR"/>
    <property type="match status" value="1"/>
</dbReference>
<dbReference type="SMART" id="SM00457">
    <property type="entry name" value="MACPF"/>
    <property type="match status" value="1"/>
</dbReference>
<feature type="region of interest" description="Disordered" evidence="10">
    <location>
        <begin position="752"/>
        <end position="789"/>
    </location>
</feature>
<keyword evidence="7" id="KW-0472">Membrane</keyword>
<keyword evidence="4" id="KW-0964">Secreted</keyword>
<evidence type="ECO:0000256" key="1">
    <source>
        <dbReference type="ARBA" id="ARBA00004196"/>
    </source>
</evidence>
<evidence type="ECO:0000256" key="7">
    <source>
        <dbReference type="ARBA" id="ARBA00023136"/>
    </source>
</evidence>
<dbReference type="GO" id="GO:0005576">
    <property type="term" value="C:extracellular region"/>
    <property type="evidence" value="ECO:0007669"/>
    <property type="project" value="UniProtKB-SubCell"/>
</dbReference>
<dbReference type="EMBL" id="LODT01000037">
    <property type="protein sequence ID" value="KYQ90354.1"/>
    <property type="molecule type" value="Genomic_DNA"/>
</dbReference>
<feature type="signal peptide" evidence="11">
    <location>
        <begin position="1"/>
        <end position="20"/>
    </location>
</feature>
<dbReference type="Pfam" id="PF01823">
    <property type="entry name" value="MACPF"/>
    <property type="match status" value="1"/>
</dbReference>
<sequence>MINIKYYIVIFALLLLNINAQLITDIYVGQANSCVEGPTCGTSASTPFPSLYYAIELAKSSYTPTTIITIKDGTYTGFNNHGLVLSSFKNTNLQIRSTSGTASTVTISCGLKGQWMRIEKSNKVTLLGLTIKDCTGNQGGAIYLDRSDLVLRSMVFESNSAFKGGALYSNSSKSIVIKNTKFQGNSALEQGSSLFSTGSKVLMNAVTFNANLVKEKYDSFACESSDIQIDGVTNLPSTPSVSCGASCVVSINQDVICHRSNNTLMGFNKRLLSSTPQCLGEIKQSCSNCNENSESCATCSQCACYQSGFLMDIRIPSTNCVIQRDLINFETDPVDLLSDYSTLEISGTLKGYIRVKKASVYSFAAETSNLGIEVKLDAKTILKSQQTRFSSLSNITSYLVPDLLYTLKINIKSAPLQFQERRSLRFISLDDQNVEIFYSNLACGERLTQTNYDLNHPCTTSTPLSSGVSTCGDGFCDEMNQNSCFQDCYHQLSERCESRKVPSKHISPGFFIEYSDTIGNLIDNQMIWHLPGSEHFQTGIDIVNGKSGKSPLFYFGYCTDESENLLQDVYRRTIYELPDELSGKVLPQCTFSTQTKTYHSLEEIRKESESASTASFSASIGGGWGGWGASGSAAYSQDTSMKQAQSITTESTKTFFVSEVSCSISSVEMVKTTFHPTFLKDLSKVNTLDQMYQLILKYGTHYIKTAKLGGTLKTITTTEEVMQSEEHEAEWTESVKLSASVSFKTPVLSGGLSAGATNDNSQSVSQHEEKESKSSRTSVIVKGGAPGSYGPDSGSLGTMFEDWADSIDLLPVPINQNLYPIASLIPVEWKIGSTQTTIRSLWIQAEQHYYDLNQYSNTLPNKYAFYFSFTSFTNANVKALPVITIEWTSPQDNTKRTTVVRTPHVQVMGPNQESIEFIPDFSYVDTSNRRTIKVPHSDWYTNTGFYSTGNGYINVQESYSVQVKSPLRYDITLAEDFMSSTTEPVFTITNLGSFSAASYRIINMKTSKAIVLTKTGAITKDTYIYIVLSGQLKNYGGVLAQAVQDKIPTPANSSITLDQLLIAAYGATNIVRDLHKINFGFEGETLTSTTNSFGYYKAAVLNAFITYHTFIFNDSRPDLPLKFVYEHQDMLGSNKRLNYLLALRPIKGNTWLRDVVSYHTRSDNYAFTKLPLTLKLEPIQPENSGYYFYARNNLRYLPIHPTSPNYLPIGKYPITPDPNLQFCQTVSPLGQFYDFTPIFINDLNETNHVFINMCGRSLSCVEHPSNVAMEPEIRSCFINQTSGAMKIYSKSDEVPVFTLRPEYGVEYSFGNLEPGCSGHQARVRMKCWPESDEVKVFHYINLCEITTFIHTKYACPPSVYYDNFKYYYYNLTALLKPSNKPYSSEYLPGKKIYYNIGGKVKLCDVSGEDQVQACMVENGTITSLGILTRQNIIYDIEGNGLTIQYGLGTPIAFLTRFTLHLVCSHETTFQNSAMIWNIPQMEFYARVDTSYACGTPFNPYQQVPGLPSWYRFAHQ</sequence>
<evidence type="ECO:0000256" key="6">
    <source>
        <dbReference type="ARBA" id="ARBA00022852"/>
    </source>
</evidence>
<evidence type="ECO:0000256" key="3">
    <source>
        <dbReference type="ARBA" id="ARBA00004613"/>
    </source>
</evidence>
<dbReference type="InterPro" id="IPR020864">
    <property type="entry name" value="MACPF"/>
</dbReference>
<keyword evidence="6" id="KW-0204">Cytolysis</keyword>
<dbReference type="NCBIfam" id="TIGR01376">
    <property type="entry name" value="POMP_repeat"/>
    <property type="match status" value="1"/>
</dbReference>
<evidence type="ECO:0000313" key="14">
    <source>
        <dbReference type="Proteomes" id="UP000076078"/>
    </source>
</evidence>
<evidence type="ECO:0000256" key="5">
    <source>
        <dbReference type="ARBA" id="ARBA00022729"/>
    </source>
</evidence>
<accession>A0A151Z915</accession>
<dbReference type="PROSITE" id="PS51412">
    <property type="entry name" value="MACPF_2"/>
    <property type="match status" value="1"/>
</dbReference>
<feature type="chain" id="PRO_5007592987" description="MACPF domain-containing protein" evidence="11">
    <location>
        <begin position="21"/>
        <end position="1515"/>
    </location>
</feature>
<dbReference type="GO" id="GO:0031640">
    <property type="term" value="P:killing of cells of another organism"/>
    <property type="evidence" value="ECO:0007669"/>
    <property type="project" value="UniProtKB-KW"/>
</dbReference>
<name>A0A151Z915_TIELA</name>
<evidence type="ECO:0000256" key="9">
    <source>
        <dbReference type="ARBA" id="ARBA00023237"/>
    </source>
</evidence>
<feature type="domain" description="MACPF" evidence="12">
    <location>
        <begin position="519"/>
        <end position="856"/>
    </location>
</feature>
<evidence type="ECO:0000256" key="2">
    <source>
        <dbReference type="ARBA" id="ARBA00004442"/>
    </source>
</evidence>
<feature type="compositionally biased region" description="Polar residues" evidence="10">
    <location>
        <begin position="755"/>
        <end position="765"/>
    </location>
</feature>
<evidence type="ECO:0000256" key="11">
    <source>
        <dbReference type="SAM" id="SignalP"/>
    </source>
</evidence>
<evidence type="ECO:0000256" key="4">
    <source>
        <dbReference type="ARBA" id="ARBA00022525"/>
    </source>
</evidence>
<keyword evidence="9" id="KW-0998">Cell outer membrane</keyword>
<evidence type="ECO:0000256" key="10">
    <source>
        <dbReference type="SAM" id="MobiDB-lite"/>
    </source>
</evidence>
<evidence type="ECO:0000259" key="12">
    <source>
        <dbReference type="PROSITE" id="PS51412"/>
    </source>
</evidence>
<proteinExistence type="predicted"/>
<keyword evidence="8" id="KW-1015">Disulfide bond</keyword>
<dbReference type="InParanoid" id="A0A151Z915"/>
<dbReference type="PANTHER" id="PTHR45742">
    <property type="entry name" value="COMPLEMENT COMPONENT C6"/>
    <property type="match status" value="1"/>
</dbReference>
<dbReference type="InterPro" id="IPR003368">
    <property type="entry name" value="POMP_repeat"/>
</dbReference>
<keyword evidence="5 11" id="KW-0732">Signal</keyword>
<dbReference type="InterPro" id="IPR009011">
    <property type="entry name" value="Man6P_isomerase_rcpt-bd_dom_sf"/>
</dbReference>
<dbReference type="PANTHER" id="PTHR45742:SF8">
    <property type="entry name" value="FLOCCULATION PROTEIN FLO11"/>
    <property type="match status" value="1"/>
</dbReference>
<reference evidence="13 14" key="1">
    <citation type="submission" date="2015-12" db="EMBL/GenBank/DDBJ databases">
        <title>Dictyostelia acquired genes for synthesis and detection of signals that induce cell-type specialization by lateral gene transfer from prokaryotes.</title>
        <authorList>
            <person name="Gloeckner G."/>
            <person name="Schaap P."/>
        </authorList>
    </citation>
    <scope>NUCLEOTIDE SEQUENCE [LARGE SCALE GENOMIC DNA]</scope>
    <source>
        <strain evidence="13 14">TK</strain>
    </source>
</reference>
<protein>
    <recommendedName>
        <fullName evidence="12">MACPF domain-containing protein</fullName>
    </recommendedName>
</protein>
<dbReference type="OrthoDB" id="21110at2759"/>
<comment type="subcellular location">
    <subcellularLocation>
        <location evidence="1">Cell envelope</location>
    </subcellularLocation>
    <subcellularLocation>
        <location evidence="2">Cell outer membrane</location>
    </subcellularLocation>
    <subcellularLocation>
        <location evidence="3">Secreted</location>
    </subcellularLocation>
</comment>
<organism evidence="13 14">
    <name type="scientific">Tieghemostelium lacteum</name>
    <name type="common">Slime mold</name>
    <name type="synonym">Dictyostelium lacteum</name>
    <dbReference type="NCBI Taxonomy" id="361077"/>
    <lineage>
        <taxon>Eukaryota</taxon>
        <taxon>Amoebozoa</taxon>
        <taxon>Evosea</taxon>
        <taxon>Eumycetozoa</taxon>
        <taxon>Dictyostelia</taxon>
        <taxon>Dictyosteliales</taxon>
        <taxon>Raperosteliaceae</taxon>
        <taxon>Tieghemostelium</taxon>
    </lineage>
</organism>
<evidence type="ECO:0000256" key="8">
    <source>
        <dbReference type="ARBA" id="ARBA00023157"/>
    </source>
</evidence>
<dbReference type="SUPFAM" id="SSF51126">
    <property type="entry name" value="Pectin lyase-like"/>
    <property type="match status" value="1"/>
</dbReference>
<comment type="caution">
    <text evidence="13">The sequence shown here is derived from an EMBL/GenBank/DDBJ whole genome shotgun (WGS) entry which is preliminary data.</text>
</comment>
<evidence type="ECO:0000313" key="13">
    <source>
        <dbReference type="EMBL" id="KYQ90354.1"/>
    </source>
</evidence>
<dbReference type="SUPFAM" id="SSF50911">
    <property type="entry name" value="Mannose 6-phosphate receptor domain"/>
    <property type="match status" value="2"/>
</dbReference>
<dbReference type="Gene3D" id="2.70.130.10">
    <property type="entry name" value="Mannose-6-phosphate receptor binding domain"/>
    <property type="match status" value="1"/>
</dbReference>
<dbReference type="Proteomes" id="UP000076078">
    <property type="component" value="Unassembled WGS sequence"/>
</dbReference>
<keyword evidence="14" id="KW-1185">Reference proteome</keyword>
<dbReference type="OMA" id="DSFACES"/>